<dbReference type="GO" id="GO:0008408">
    <property type="term" value="F:3'-5' exonuclease activity"/>
    <property type="evidence" value="ECO:0007669"/>
    <property type="project" value="InterPro"/>
</dbReference>
<evidence type="ECO:0000259" key="12">
    <source>
        <dbReference type="Pfam" id="PF02767"/>
    </source>
</evidence>
<dbReference type="Gene3D" id="3.70.10.10">
    <property type="match status" value="1"/>
</dbReference>
<dbReference type="EMBL" id="FUYB01000017">
    <property type="protein sequence ID" value="SKA88514.1"/>
    <property type="molecule type" value="Genomic_DNA"/>
</dbReference>
<dbReference type="GO" id="GO:0003677">
    <property type="term" value="F:DNA binding"/>
    <property type="evidence" value="ECO:0007669"/>
    <property type="project" value="UniProtKB-UniRule"/>
</dbReference>
<dbReference type="PIRSF" id="PIRSF000804">
    <property type="entry name" value="DNA_pol_III_b"/>
    <property type="match status" value="1"/>
</dbReference>
<evidence type="ECO:0000313" key="14">
    <source>
        <dbReference type="EMBL" id="SKA88514.1"/>
    </source>
</evidence>
<evidence type="ECO:0000259" key="13">
    <source>
        <dbReference type="Pfam" id="PF02768"/>
    </source>
</evidence>
<dbReference type="NCBIfam" id="TIGR00663">
    <property type="entry name" value="dnan"/>
    <property type="match status" value="1"/>
</dbReference>
<protein>
    <recommendedName>
        <fullName evidence="3 10">Beta sliding clamp</fullName>
    </recommendedName>
</protein>
<comment type="subcellular location">
    <subcellularLocation>
        <location evidence="1 10">Cytoplasm</location>
    </subcellularLocation>
</comment>
<accession>A0A1T4XG08</accession>
<feature type="domain" description="DNA polymerase III beta sliding clamp C-terminal" evidence="13">
    <location>
        <begin position="250"/>
        <end position="368"/>
    </location>
</feature>
<name>A0A1T4XG08_9GAMM</name>
<keyword evidence="7 10" id="KW-0235">DNA replication</keyword>
<comment type="subunit">
    <text evidence="10">Forms a ring-shaped head-to-tail homodimer around DNA.</text>
</comment>
<feature type="domain" description="DNA polymerase III beta sliding clamp N-terminal" evidence="11">
    <location>
        <begin position="1"/>
        <end position="120"/>
    </location>
</feature>
<dbReference type="Pfam" id="PF02767">
    <property type="entry name" value="DNA_pol3_beta_2"/>
    <property type="match status" value="1"/>
</dbReference>
<keyword evidence="5 10" id="KW-0808">Transferase</keyword>
<dbReference type="InterPro" id="IPR022637">
    <property type="entry name" value="DNA_polIII_beta_cen"/>
</dbReference>
<dbReference type="Pfam" id="PF02768">
    <property type="entry name" value="DNA_pol3_beta_3"/>
    <property type="match status" value="1"/>
</dbReference>
<dbReference type="InterPro" id="IPR022634">
    <property type="entry name" value="DNA_polIII_beta_N"/>
</dbReference>
<dbReference type="GO" id="GO:0006271">
    <property type="term" value="P:DNA strand elongation involved in DNA replication"/>
    <property type="evidence" value="ECO:0007669"/>
    <property type="project" value="TreeGrafter"/>
</dbReference>
<dbReference type="OrthoDB" id="8421503at2"/>
<dbReference type="PANTHER" id="PTHR30478">
    <property type="entry name" value="DNA POLYMERASE III SUBUNIT BETA"/>
    <property type="match status" value="1"/>
</dbReference>
<evidence type="ECO:0000256" key="2">
    <source>
        <dbReference type="ARBA" id="ARBA00010752"/>
    </source>
</evidence>
<evidence type="ECO:0000256" key="6">
    <source>
        <dbReference type="ARBA" id="ARBA00022695"/>
    </source>
</evidence>
<evidence type="ECO:0000256" key="5">
    <source>
        <dbReference type="ARBA" id="ARBA00022679"/>
    </source>
</evidence>
<gene>
    <name evidence="14" type="ORF">SAMN02745130_02949</name>
</gene>
<sequence>MKLIQTRETLLEALQATLGAIEKRNTSAILENVLLTIANSRSHWRGTDLELEIASSSLVIDAIPGSITLPARKLADICKSLPTESLITIEVLDNQRALVSCGRSRFELATLPAQDFPSLDDLGESYQFELPEADLKVLLDSTAFAMANQDVRYYLNGLLLELAPTYLRTVSTDGHRLSLYTYPQETPLVDSLVQFILPRKGVVELTRLLRSDAKTPVTLQISQNHLRVQLDQLQFTTKLVDGRYPDYQAAVPAKGRISIEVDRKAFKDMLTRVAILSNEKFRGVRLSLQPNVLIVQSNNPEQETAQDELDINYQGEDFNIGFNVNYLLDAINHINHDSIILQLNSPESSALVTDPQDEAIRNVIMPIRL</sequence>
<evidence type="ECO:0000256" key="4">
    <source>
        <dbReference type="ARBA" id="ARBA00022490"/>
    </source>
</evidence>
<keyword evidence="15" id="KW-1185">Reference proteome</keyword>
<evidence type="ECO:0000256" key="3">
    <source>
        <dbReference type="ARBA" id="ARBA00021035"/>
    </source>
</evidence>
<evidence type="ECO:0000256" key="7">
    <source>
        <dbReference type="ARBA" id="ARBA00022705"/>
    </source>
</evidence>
<evidence type="ECO:0000256" key="1">
    <source>
        <dbReference type="ARBA" id="ARBA00004496"/>
    </source>
</evidence>
<dbReference type="STRING" id="92487.SAMN02745130_02949"/>
<keyword evidence="9" id="KW-0238">DNA-binding</keyword>
<dbReference type="AlphaFoldDB" id="A0A1T4XG08"/>
<dbReference type="CDD" id="cd00140">
    <property type="entry name" value="beta_clamp"/>
    <property type="match status" value="1"/>
</dbReference>
<dbReference type="Proteomes" id="UP000190460">
    <property type="component" value="Unassembled WGS sequence"/>
</dbReference>
<dbReference type="InterPro" id="IPR001001">
    <property type="entry name" value="DNA_polIII_beta"/>
</dbReference>
<evidence type="ECO:0000256" key="9">
    <source>
        <dbReference type="ARBA" id="ARBA00023125"/>
    </source>
</evidence>
<evidence type="ECO:0000259" key="11">
    <source>
        <dbReference type="Pfam" id="PF00712"/>
    </source>
</evidence>
<dbReference type="Pfam" id="PF00712">
    <property type="entry name" value="DNA_pol3_beta"/>
    <property type="match status" value="1"/>
</dbReference>
<evidence type="ECO:0000256" key="10">
    <source>
        <dbReference type="PIRNR" id="PIRNR000804"/>
    </source>
</evidence>
<dbReference type="InterPro" id="IPR022635">
    <property type="entry name" value="DNA_polIII_beta_C"/>
</dbReference>
<feature type="domain" description="DNA polymerase III beta sliding clamp central" evidence="12">
    <location>
        <begin position="130"/>
        <end position="246"/>
    </location>
</feature>
<evidence type="ECO:0000313" key="15">
    <source>
        <dbReference type="Proteomes" id="UP000190460"/>
    </source>
</evidence>
<dbReference type="Gene3D" id="3.10.150.10">
    <property type="entry name" value="DNA Polymerase III, subunit A, domain 2"/>
    <property type="match status" value="1"/>
</dbReference>
<keyword evidence="8 10" id="KW-0239">DNA-directed DNA polymerase</keyword>
<proteinExistence type="inferred from homology"/>
<dbReference type="SUPFAM" id="SSF55979">
    <property type="entry name" value="DNA clamp"/>
    <property type="match status" value="3"/>
</dbReference>
<dbReference type="SMART" id="SM00480">
    <property type="entry name" value="POL3Bc"/>
    <property type="match status" value="1"/>
</dbReference>
<reference evidence="14 15" key="1">
    <citation type="submission" date="2017-02" db="EMBL/GenBank/DDBJ databases">
        <authorList>
            <person name="Peterson S.W."/>
        </authorList>
    </citation>
    <scope>NUCLEOTIDE SEQUENCE [LARGE SCALE GENOMIC DNA]</scope>
    <source>
        <strain evidence="14 15">ATCC 49788</strain>
    </source>
</reference>
<dbReference type="InterPro" id="IPR046938">
    <property type="entry name" value="DNA_clamp_sf"/>
</dbReference>
<dbReference type="RefSeq" id="WP_078923403.1">
    <property type="nucleotide sequence ID" value="NZ_FUYB01000017.1"/>
</dbReference>
<comment type="similarity">
    <text evidence="2 10">Belongs to the beta sliding clamp family.</text>
</comment>
<dbReference type="GO" id="GO:0005737">
    <property type="term" value="C:cytoplasm"/>
    <property type="evidence" value="ECO:0007669"/>
    <property type="project" value="UniProtKB-SubCell"/>
</dbReference>
<comment type="function">
    <text evidence="10">Confers DNA tethering and processivity to DNA polymerases and other proteins. Acts as a clamp, forming a ring around DNA (a reaction catalyzed by the clamp-loading complex) which diffuses in an ATP-independent manner freely and bidirectionally along dsDNA. Initially characterized for its ability to contact the catalytic subunit of DNA polymerase III (Pol III), a complex, multichain enzyme responsible for most of the replicative synthesis in bacteria; Pol III exhibits 3'-5' exonuclease proofreading activity. The beta chain is required for initiation of replication as well as for processivity of DNA replication.</text>
</comment>
<dbReference type="GO" id="GO:0003887">
    <property type="term" value="F:DNA-directed DNA polymerase activity"/>
    <property type="evidence" value="ECO:0007669"/>
    <property type="project" value="UniProtKB-UniRule"/>
</dbReference>
<keyword evidence="4 10" id="KW-0963">Cytoplasm</keyword>
<keyword evidence="6 10" id="KW-0548">Nucleotidyltransferase</keyword>
<organism evidence="14 15">
    <name type="scientific">Thiothrix eikelboomii</name>
    <dbReference type="NCBI Taxonomy" id="92487"/>
    <lineage>
        <taxon>Bacteria</taxon>
        <taxon>Pseudomonadati</taxon>
        <taxon>Pseudomonadota</taxon>
        <taxon>Gammaproteobacteria</taxon>
        <taxon>Thiotrichales</taxon>
        <taxon>Thiotrichaceae</taxon>
        <taxon>Thiothrix</taxon>
    </lineage>
</organism>
<dbReference type="PANTHER" id="PTHR30478:SF0">
    <property type="entry name" value="BETA SLIDING CLAMP"/>
    <property type="match status" value="1"/>
</dbReference>
<evidence type="ECO:0000256" key="8">
    <source>
        <dbReference type="ARBA" id="ARBA00022932"/>
    </source>
</evidence>
<dbReference type="GO" id="GO:0009360">
    <property type="term" value="C:DNA polymerase III complex"/>
    <property type="evidence" value="ECO:0007669"/>
    <property type="project" value="InterPro"/>
</dbReference>